<dbReference type="Proteomes" id="UP000094329">
    <property type="component" value="Unassembled WGS sequence"/>
</dbReference>
<evidence type="ECO:0000313" key="2">
    <source>
        <dbReference type="Proteomes" id="UP000094329"/>
    </source>
</evidence>
<proteinExistence type="predicted"/>
<accession>A0ABX3A562</accession>
<organism evidence="1 2">
    <name type="scientific">Piscirickettsia litoralis</name>
    <dbReference type="NCBI Taxonomy" id="1891921"/>
    <lineage>
        <taxon>Bacteria</taxon>
        <taxon>Pseudomonadati</taxon>
        <taxon>Pseudomonadota</taxon>
        <taxon>Gammaproteobacteria</taxon>
        <taxon>Thiotrichales</taxon>
        <taxon>Piscirickettsiaceae</taxon>
        <taxon>Piscirickettsia</taxon>
    </lineage>
</organism>
<dbReference type="RefSeq" id="WP_069312357.1">
    <property type="nucleotide sequence ID" value="NZ_MDTU01000001.1"/>
</dbReference>
<evidence type="ECO:0000313" key="1">
    <source>
        <dbReference type="EMBL" id="ODN42560.1"/>
    </source>
</evidence>
<keyword evidence="2" id="KW-1185">Reference proteome</keyword>
<sequence length="493" mass="56755">MKKVDMISDQYTANPVDYRGKNINIIALKAIINDVSRYYSQHSASVMNSSYSGQGVVMNNPFSGKQAEISSLYTKLYVTSVILPGLKDYQSLQKKLDGIIDLSELNQLISQSMDNYIQRYIDNYYSFSHVLFSASVNNTEDLKIYLENIVSSNSIIYKGLKYIKENTEFDDGEFKIITSKFSFLNDLYKNYENSDFVLYLNSIYNTVYGGYSLSLQMQNKRLVKLVYGYYGNIEDNPLNKVKSWLPITVSSVIRDNFTVVFNQIIRIGLNGIRRNIQEIWQTQLQTLIDHLDSFYPLIMTSDKVIDVKTLDQSVNPKSGYFWQVFDQWLKPFLIYTPNGWINNQSVVNQGLLSSHQLAQVNRMMELSKNFWQANGQPKVLNIKIYPEKMMNRQLENKNFVNMSFLKVGQDTVIGINVFGISQTVAYAWWKEQSCSVGYQTSSGSTVNIFNDYTPLCLFKLMSKAKTNNGTYQWQDKQSDIRVAYRLTGLGLEV</sequence>
<reference evidence="1 2" key="1">
    <citation type="submission" date="2016-08" db="EMBL/GenBank/DDBJ databases">
        <title>Draft genome sequence of Candidatus Piscirickettsia litoralis, from seawater.</title>
        <authorList>
            <person name="Wan X."/>
            <person name="Lee A.J."/>
            <person name="Hou S."/>
            <person name="Donachie S.P."/>
        </authorList>
    </citation>
    <scope>NUCLEOTIDE SEQUENCE [LARGE SCALE GENOMIC DNA]</scope>
    <source>
        <strain evidence="1 2">Y2</strain>
    </source>
</reference>
<protein>
    <submittedName>
        <fullName evidence="1">Uncharacterized protein</fullName>
    </submittedName>
</protein>
<name>A0ABX3A562_9GAMM</name>
<dbReference type="EMBL" id="MDTU01000001">
    <property type="protein sequence ID" value="ODN42560.1"/>
    <property type="molecule type" value="Genomic_DNA"/>
</dbReference>
<comment type="caution">
    <text evidence="1">The sequence shown here is derived from an EMBL/GenBank/DDBJ whole genome shotgun (WGS) entry which is preliminary data.</text>
</comment>
<gene>
    <name evidence="1" type="ORF">BGC07_05980</name>
</gene>